<proteinExistence type="predicted"/>
<dbReference type="OrthoDB" id="6105118at2"/>
<protein>
    <submittedName>
        <fullName evidence="2">Bacterial type II secretion system protein F domain protein</fullName>
    </submittedName>
</protein>
<organism evidence="2 5">
    <name type="scientific">Marinomonas gallaica</name>
    <dbReference type="NCBI Taxonomy" id="1806667"/>
    <lineage>
        <taxon>Bacteria</taxon>
        <taxon>Pseudomonadati</taxon>
        <taxon>Pseudomonadota</taxon>
        <taxon>Gammaproteobacteria</taxon>
        <taxon>Oceanospirillales</taxon>
        <taxon>Oceanospirillaceae</taxon>
        <taxon>Marinomonas</taxon>
    </lineage>
</organism>
<keyword evidence="4" id="KW-1185">Reference proteome</keyword>
<evidence type="ECO:0000313" key="4">
    <source>
        <dbReference type="Proteomes" id="UP000092840"/>
    </source>
</evidence>
<keyword evidence="1" id="KW-1133">Transmembrane helix</keyword>
<dbReference type="RefSeq" id="WP_067038235.1">
    <property type="nucleotide sequence ID" value="NZ_FLRA01000023.1"/>
</dbReference>
<feature type="transmembrane region" description="Helical" evidence="1">
    <location>
        <begin position="182"/>
        <end position="205"/>
    </location>
</feature>
<accession>A0A1C3JVD3</accession>
<gene>
    <name evidence="2" type="ORF">MGA5115_03167</name>
    <name evidence="3" type="ORF">MGA5116_02571</name>
</gene>
<dbReference type="Proteomes" id="UP000092871">
    <property type="component" value="Unassembled WGS sequence"/>
</dbReference>
<dbReference type="EMBL" id="FLRA01000023">
    <property type="protein sequence ID" value="SBT19006.1"/>
    <property type="molecule type" value="Genomic_DNA"/>
</dbReference>
<evidence type="ECO:0000313" key="5">
    <source>
        <dbReference type="Proteomes" id="UP000092871"/>
    </source>
</evidence>
<dbReference type="Proteomes" id="UP000092840">
    <property type="component" value="Unassembled WGS sequence"/>
</dbReference>
<feature type="transmembrane region" description="Helical" evidence="1">
    <location>
        <begin position="150"/>
        <end position="170"/>
    </location>
</feature>
<evidence type="ECO:0000256" key="1">
    <source>
        <dbReference type="SAM" id="Phobius"/>
    </source>
</evidence>
<name>A0A1C3JVD3_9GAMM</name>
<evidence type="ECO:0000313" key="3">
    <source>
        <dbReference type="EMBL" id="SBT21961.1"/>
    </source>
</evidence>
<feature type="transmembrane region" description="Helical" evidence="1">
    <location>
        <begin position="314"/>
        <end position="336"/>
    </location>
</feature>
<evidence type="ECO:0000313" key="2">
    <source>
        <dbReference type="EMBL" id="SBT19006.1"/>
    </source>
</evidence>
<reference evidence="2 5" key="1">
    <citation type="submission" date="2016-06" db="EMBL/GenBank/DDBJ databases">
        <authorList>
            <person name="Kjaerup R.B."/>
            <person name="Dalgaard T.S."/>
            <person name="Juul-Madsen H.R."/>
        </authorList>
    </citation>
    <scope>NUCLEOTIDE SEQUENCE [LARGE SCALE GENOMIC DNA]</scope>
    <source>
        <strain evidence="2 5">CECT 5115</strain>
    </source>
</reference>
<keyword evidence="1" id="KW-0812">Transmembrane</keyword>
<sequence>MKWFFISEQCILPFQYKSEAYEFAVVNQISTKAIREINLRPFKPSSCLPWLNQVIRLCENGHSLQSALMTQEQSHFNATSQQQIIAIRSLLQQGESVSIALSFFLPKSIRLIAAHIPNEGTEESKLAALIVSREVLTNQILLSQKLLKSLNYPAAIIQAALILAVVNNLLTHESIIQISTVWAGITCTILVFYYWIGFGYAYPFLCKHIASFRKYNTLTMLLALLKSGEPLQNAISKLCSGSVGKDQLQLYRCMLLLRLGAAADEALPSCWFMKTDLLQLKQLASSGDLYTPIEKAIRSWKDRNESILKRLSQAFPILGIVIAAIFVTHTLIALYAPLMDVNTLGF</sequence>
<dbReference type="AlphaFoldDB" id="A0A1C3JVD3"/>
<dbReference type="EMBL" id="FLRB01000013">
    <property type="protein sequence ID" value="SBT21961.1"/>
    <property type="molecule type" value="Genomic_DNA"/>
</dbReference>
<keyword evidence="1" id="KW-0472">Membrane</keyword>
<reference evidence="3 4" key="2">
    <citation type="submission" date="2016-06" db="EMBL/GenBank/DDBJ databases">
        <authorList>
            <person name="Rodrigo-Torres L."/>
            <person name="Arahal D.R."/>
        </authorList>
    </citation>
    <scope>NUCLEOTIDE SEQUENCE [LARGE SCALE GENOMIC DNA]</scope>
    <source>
        <strain evidence="3 4">CECT 5116</strain>
    </source>
</reference>